<protein>
    <submittedName>
        <fullName evidence="1">Uncharacterized protein</fullName>
    </submittedName>
</protein>
<dbReference type="Proteomes" id="UP000502508">
    <property type="component" value="Chromosome"/>
</dbReference>
<organism evidence="1 2">
    <name type="scientific">Phytohabitans flavus</name>
    <dbReference type="NCBI Taxonomy" id="1076124"/>
    <lineage>
        <taxon>Bacteria</taxon>
        <taxon>Bacillati</taxon>
        <taxon>Actinomycetota</taxon>
        <taxon>Actinomycetes</taxon>
        <taxon>Micromonosporales</taxon>
        <taxon>Micromonosporaceae</taxon>
    </lineage>
</organism>
<name>A0A6F8XSR2_9ACTN</name>
<evidence type="ECO:0000313" key="2">
    <source>
        <dbReference type="Proteomes" id="UP000502508"/>
    </source>
</evidence>
<keyword evidence="2" id="KW-1185">Reference proteome</keyword>
<accession>A0A6F8XSR2</accession>
<proteinExistence type="predicted"/>
<dbReference type="EMBL" id="AP022870">
    <property type="protein sequence ID" value="BCB76788.1"/>
    <property type="molecule type" value="Genomic_DNA"/>
</dbReference>
<dbReference type="InterPro" id="IPR011044">
    <property type="entry name" value="Quino_amine_DH_bsu"/>
</dbReference>
<reference evidence="1 2" key="1">
    <citation type="submission" date="2020-03" db="EMBL/GenBank/DDBJ databases">
        <title>Whole genome shotgun sequence of Phytohabitans flavus NBRC 107702.</title>
        <authorList>
            <person name="Komaki H."/>
            <person name="Tamura T."/>
        </authorList>
    </citation>
    <scope>NUCLEOTIDE SEQUENCE [LARGE SCALE GENOMIC DNA]</scope>
    <source>
        <strain evidence="1 2">NBRC 107702</strain>
    </source>
</reference>
<dbReference type="AlphaFoldDB" id="A0A6F8XSR2"/>
<evidence type="ECO:0000313" key="1">
    <source>
        <dbReference type="EMBL" id="BCB76788.1"/>
    </source>
</evidence>
<gene>
    <name evidence="1" type="ORF">Pflav_031980</name>
</gene>
<dbReference type="RefSeq" id="WP_173036752.1">
    <property type="nucleotide sequence ID" value="NZ_AP022870.1"/>
</dbReference>
<dbReference type="KEGG" id="pfla:Pflav_031980"/>
<sequence>MVAGKRRRRMRAALGGATVAVAVAAVTVSIAAVVRTESPTPATTGGRNALFAVRHTDYLATSARGTDVHRWEVLDPETGDYRNVMVKTVSEPTNDLRYAAVLPKGEGDQVPGRVGRYEATTGAIRWYDIPVRPDFATISPDGRYAAARGWDERAQAADIAVVDLDTAQVRRFNTAHLYGSSEPSPPRLPDLALALRDERTPEVAWTPDSGHLLFGIVITDLDGRLTGRLPLPAEVGFVRAHREGAGTLVRTGLGTTDYALVDDTGAIPHGVKAGDWTCATPTPSAMSDRCVKPWAQFLSWRGRDEILIQTAPGPRMQAGSAATERPREPARYEALDLRTGHHEAVSLPHFDGDGPAGDVAHSFVVVISAEHLSGSARDRVAF</sequence>
<dbReference type="SUPFAM" id="SSF50969">
    <property type="entry name" value="YVTN repeat-like/Quinoprotein amine dehydrogenase"/>
    <property type="match status" value="1"/>
</dbReference>
<reference evidence="1 2" key="2">
    <citation type="submission" date="2020-03" db="EMBL/GenBank/DDBJ databases">
        <authorList>
            <person name="Ichikawa N."/>
            <person name="Kimura A."/>
            <person name="Kitahashi Y."/>
            <person name="Uohara A."/>
        </authorList>
    </citation>
    <scope>NUCLEOTIDE SEQUENCE [LARGE SCALE GENOMIC DNA]</scope>
    <source>
        <strain evidence="1 2">NBRC 107702</strain>
    </source>
</reference>